<feature type="region of interest" description="Disordered" evidence="1">
    <location>
        <begin position="36"/>
        <end position="89"/>
    </location>
</feature>
<proteinExistence type="predicted"/>
<feature type="signal peptide" evidence="2">
    <location>
        <begin position="1"/>
        <end position="31"/>
    </location>
</feature>
<name>A0A8J5JBG7_9STRA</name>
<reference evidence="3" key="1">
    <citation type="submission" date="2021-01" db="EMBL/GenBank/DDBJ databases">
        <title>Phytophthora aleatoria, a newly-described species from Pinus radiata is distinct from Phytophthora cactorum isolates based on comparative genomics.</title>
        <authorList>
            <person name="Mcdougal R."/>
            <person name="Panda P."/>
            <person name="Williams N."/>
            <person name="Studholme D.J."/>
        </authorList>
    </citation>
    <scope>NUCLEOTIDE SEQUENCE</scope>
    <source>
        <strain evidence="3">NZFS 4037</strain>
    </source>
</reference>
<dbReference type="EMBL" id="JAENGY010000274">
    <property type="protein sequence ID" value="KAG6967381.1"/>
    <property type="molecule type" value="Genomic_DNA"/>
</dbReference>
<feature type="chain" id="PRO_5035310704" description="Secreted protein" evidence="2">
    <location>
        <begin position="32"/>
        <end position="89"/>
    </location>
</feature>
<evidence type="ECO:0000256" key="1">
    <source>
        <dbReference type="SAM" id="MobiDB-lite"/>
    </source>
</evidence>
<evidence type="ECO:0000256" key="2">
    <source>
        <dbReference type="SAM" id="SignalP"/>
    </source>
</evidence>
<organism evidence="3 4">
    <name type="scientific">Phytophthora aleatoria</name>
    <dbReference type="NCBI Taxonomy" id="2496075"/>
    <lineage>
        <taxon>Eukaryota</taxon>
        <taxon>Sar</taxon>
        <taxon>Stramenopiles</taxon>
        <taxon>Oomycota</taxon>
        <taxon>Peronosporomycetes</taxon>
        <taxon>Peronosporales</taxon>
        <taxon>Peronosporaceae</taxon>
        <taxon>Phytophthora</taxon>
    </lineage>
</organism>
<evidence type="ECO:0000313" key="4">
    <source>
        <dbReference type="Proteomes" id="UP000709295"/>
    </source>
</evidence>
<sequence>MSQTDCQHVPRMELLPFFLLSPLYLSQLCVACSTSLTPGRSGDGSKAESDPAQISPARQTRAVAFQWPKLRQVSRPPDERHARKTDYKT</sequence>
<dbReference type="AlphaFoldDB" id="A0A8J5JBG7"/>
<keyword evidence="2" id="KW-0732">Signal</keyword>
<feature type="compositionally biased region" description="Basic and acidic residues" evidence="1">
    <location>
        <begin position="76"/>
        <end position="89"/>
    </location>
</feature>
<comment type="caution">
    <text evidence="3">The sequence shown here is derived from an EMBL/GenBank/DDBJ whole genome shotgun (WGS) entry which is preliminary data.</text>
</comment>
<gene>
    <name evidence="3" type="ORF">JG688_00006340</name>
</gene>
<evidence type="ECO:0008006" key="5">
    <source>
        <dbReference type="Google" id="ProtNLM"/>
    </source>
</evidence>
<evidence type="ECO:0000313" key="3">
    <source>
        <dbReference type="EMBL" id="KAG6967381.1"/>
    </source>
</evidence>
<dbReference type="Proteomes" id="UP000709295">
    <property type="component" value="Unassembled WGS sequence"/>
</dbReference>
<keyword evidence="4" id="KW-1185">Reference proteome</keyword>
<protein>
    <recommendedName>
        <fullName evidence="5">Secreted protein</fullName>
    </recommendedName>
</protein>
<accession>A0A8J5JBG7</accession>